<protein>
    <submittedName>
        <fullName evidence="1">Uncharacterized protein</fullName>
    </submittedName>
</protein>
<sequence>MLSGNGPGSHLQDRGILVVVDQLMVGGGMTDNPMNVLSIPSPISVEVSHSSKLWTLLVLATKLNIQWYKLYSRFWSHKTGQPSAVTPEAMSRAVATSLSLANPSKQSGTILEKRTLEISLHKYARLPLNQRPRYFGTTFSLEQTLSWPYCQVGKIDDHDYKALDVDGLKVTDGSTFLHSP</sequence>
<name>A0ACC4BAZ1_POPAL</name>
<reference evidence="1 2" key="1">
    <citation type="journal article" date="2024" name="Plant Biotechnol. J.">
        <title>Genome and CRISPR/Cas9 system of a widespread forest tree (Populus alba) in the world.</title>
        <authorList>
            <person name="Liu Y.J."/>
            <person name="Jiang P.F."/>
            <person name="Han X.M."/>
            <person name="Li X.Y."/>
            <person name="Wang H.M."/>
            <person name="Wang Y.J."/>
            <person name="Wang X.X."/>
            <person name="Zeng Q.Y."/>
        </authorList>
    </citation>
    <scope>NUCLEOTIDE SEQUENCE [LARGE SCALE GENOMIC DNA]</scope>
    <source>
        <strain evidence="2">cv. PAL-ZL1</strain>
    </source>
</reference>
<dbReference type="Proteomes" id="UP000309997">
    <property type="component" value="Unassembled WGS sequence"/>
</dbReference>
<evidence type="ECO:0000313" key="2">
    <source>
        <dbReference type="Proteomes" id="UP000309997"/>
    </source>
</evidence>
<comment type="caution">
    <text evidence="1">The sequence shown here is derived from an EMBL/GenBank/DDBJ whole genome shotgun (WGS) entry which is preliminary data.</text>
</comment>
<gene>
    <name evidence="1" type="ORF">D5086_023844</name>
</gene>
<organism evidence="1 2">
    <name type="scientific">Populus alba</name>
    <name type="common">White poplar</name>
    <dbReference type="NCBI Taxonomy" id="43335"/>
    <lineage>
        <taxon>Eukaryota</taxon>
        <taxon>Viridiplantae</taxon>
        <taxon>Streptophyta</taxon>
        <taxon>Embryophyta</taxon>
        <taxon>Tracheophyta</taxon>
        <taxon>Spermatophyta</taxon>
        <taxon>Magnoliopsida</taxon>
        <taxon>eudicotyledons</taxon>
        <taxon>Gunneridae</taxon>
        <taxon>Pentapetalae</taxon>
        <taxon>rosids</taxon>
        <taxon>fabids</taxon>
        <taxon>Malpighiales</taxon>
        <taxon>Salicaceae</taxon>
        <taxon>Saliceae</taxon>
        <taxon>Populus</taxon>
    </lineage>
</organism>
<evidence type="ECO:0000313" key="1">
    <source>
        <dbReference type="EMBL" id="KAL3575743.1"/>
    </source>
</evidence>
<accession>A0ACC4BAZ1</accession>
<dbReference type="EMBL" id="RCHU02000012">
    <property type="protein sequence ID" value="KAL3575743.1"/>
    <property type="molecule type" value="Genomic_DNA"/>
</dbReference>
<keyword evidence="2" id="KW-1185">Reference proteome</keyword>
<proteinExistence type="predicted"/>